<accession>A0ABS1VWL0</accession>
<keyword evidence="2" id="KW-1185">Reference proteome</keyword>
<dbReference type="Gene3D" id="2.130.10.10">
    <property type="entry name" value="YVTN repeat-like/Quinoprotein amine dehydrogenase"/>
    <property type="match status" value="1"/>
</dbReference>
<gene>
    <name evidence="1" type="ORF">JKJ07_31650</name>
</gene>
<organism evidence="1 2">
    <name type="scientific">Paractinoplanes lichenicola</name>
    <dbReference type="NCBI Taxonomy" id="2802976"/>
    <lineage>
        <taxon>Bacteria</taxon>
        <taxon>Bacillati</taxon>
        <taxon>Actinomycetota</taxon>
        <taxon>Actinomycetes</taxon>
        <taxon>Micromonosporales</taxon>
        <taxon>Micromonosporaceae</taxon>
        <taxon>Paractinoplanes</taxon>
    </lineage>
</organism>
<dbReference type="SUPFAM" id="SSF101898">
    <property type="entry name" value="NHL repeat"/>
    <property type="match status" value="1"/>
</dbReference>
<reference evidence="1 2" key="1">
    <citation type="submission" date="2021-01" db="EMBL/GenBank/DDBJ databases">
        <title>Actinoplanes sp. nov. LDG1-01 isolated from lichen.</title>
        <authorList>
            <person name="Saeng-In P."/>
            <person name="Phongsopitanun W."/>
            <person name="Kanchanasin P."/>
            <person name="Yuki M."/>
            <person name="Kudo T."/>
            <person name="Ohkuma M."/>
            <person name="Tanasupawat S."/>
        </authorList>
    </citation>
    <scope>NUCLEOTIDE SEQUENCE [LARGE SCALE GENOMIC DNA]</scope>
    <source>
        <strain evidence="1 2">LDG1-01</strain>
    </source>
</reference>
<evidence type="ECO:0000313" key="1">
    <source>
        <dbReference type="EMBL" id="MBL7258876.1"/>
    </source>
</evidence>
<evidence type="ECO:0000313" key="2">
    <source>
        <dbReference type="Proteomes" id="UP000598996"/>
    </source>
</evidence>
<dbReference type="SUPFAM" id="SSF50998">
    <property type="entry name" value="Quinoprotein alcohol dehydrogenase-like"/>
    <property type="match status" value="1"/>
</dbReference>
<dbReference type="InterPro" id="IPR011047">
    <property type="entry name" value="Quinoprotein_ADH-like_sf"/>
</dbReference>
<dbReference type="InterPro" id="IPR015943">
    <property type="entry name" value="WD40/YVTN_repeat-like_dom_sf"/>
</dbReference>
<comment type="caution">
    <text evidence="1">The sequence shown here is derived from an EMBL/GenBank/DDBJ whole genome shotgun (WGS) entry which is preliminary data.</text>
</comment>
<dbReference type="Proteomes" id="UP000598996">
    <property type="component" value="Unassembled WGS sequence"/>
</dbReference>
<name>A0ABS1VWL0_9ACTN</name>
<dbReference type="RefSeq" id="WP_202995526.1">
    <property type="nucleotide sequence ID" value="NZ_JAENHO010000009.1"/>
</dbReference>
<sequence>MQETSETRSAIDPGTAVDLALRESGGGRVAGVRSSVEFGRPAWLVQFVRGSWLCTAAVDAGTGEVTMILDDGPRADVAEPPLMDTAATDVTVLRSGFVTIGDLRAGSGTSAYAATEHGIAHIRLTRDGRLVVEDHHRVGPTREVAPVPGGVVATTADGRLVRVDPDGRPVWELQLPSCPHSLATDDTGTRLLAATMIGALEVDATTGAVIRILGGAVRAAAYLPDGGRVLAGQGGKLLVLDAHGEQRWTWTQGERPGRMWVRDGRIHVTGEGGLKEILPGVGVLARWSSPLAGGVRSAVVTEGVVFTCSGEARLEAHGYATAGYAGPLDGVPDHPETMTLLTDPSGAAWLLTAHRGGLISAVRT</sequence>
<proteinExistence type="predicted"/>
<protein>
    <submittedName>
        <fullName evidence="1">Uncharacterized protein</fullName>
    </submittedName>
</protein>
<dbReference type="EMBL" id="JAENHO010000009">
    <property type="protein sequence ID" value="MBL7258876.1"/>
    <property type="molecule type" value="Genomic_DNA"/>
</dbReference>